<reference evidence="1" key="1">
    <citation type="journal article" date="2009" name="PLoS Genet.">
        <title>Sequencing, mapping, and analysis of 27,455 maize full-length cDNAs.</title>
        <authorList>
            <person name="Soderlund C."/>
            <person name="Descour A."/>
            <person name="Kudrna D."/>
            <person name="Bomhoff M."/>
            <person name="Boyd L."/>
            <person name="Currie J."/>
            <person name="Angelova A."/>
            <person name="Collura K."/>
            <person name="Wissotski M."/>
            <person name="Ashley E."/>
            <person name="Morrow D."/>
            <person name="Fernandes J."/>
            <person name="Walbot V."/>
            <person name="Yu Y."/>
        </authorList>
    </citation>
    <scope>NUCLEOTIDE SEQUENCE</scope>
    <source>
        <strain evidence="1">B73</strain>
    </source>
</reference>
<dbReference type="EMBL" id="BT084871">
    <property type="protein sequence ID" value="ACR35224.1"/>
    <property type="molecule type" value="mRNA"/>
</dbReference>
<accession>C4J224</accession>
<proteinExistence type="evidence at transcript level"/>
<evidence type="ECO:0000313" key="1">
    <source>
        <dbReference type="EMBL" id="ACR35224.1"/>
    </source>
</evidence>
<name>C4J224_MAIZE</name>
<sequence length="224" mass="23768">MNRAPKTCTGRILISRALKTQNTGTIYLSHEKVGPGSLESGPELPGRRPDLAVHKRELDLGVVELLGVVPLAQLEVDRRCLDDLYAGGPHAVAGGHLVVHLLHCAVQGGVAVLLVHVVVTSPALVAQPDAIVLDGGRVALKDLVDGKHLAIALLHLLELSQEVPELGLGANLVGGPELHAVDLGVLIGWGRQRATHHLVLMEPVGDHFGELAWPEGRRRSPGRT</sequence>
<reference evidence="1" key="2">
    <citation type="submission" date="2012-06" db="EMBL/GenBank/DDBJ databases">
        <authorList>
            <person name="Yu Y."/>
            <person name="Currie J."/>
            <person name="Lomeli R."/>
            <person name="Angelova A."/>
            <person name="Collura K."/>
            <person name="Wissotski M."/>
            <person name="Campos D."/>
            <person name="Kudrna D."/>
            <person name="Golser W."/>
            <person name="Ashely E."/>
            <person name="Descour A."/>
            <person name="Fernandes J."/>
            <person name="Soderlund C."/>
            <person name="Walbot V."/>
        </authorList>
    </citation>
    <scope>NUCLEOTIDE SEQUENCE</scope>
    <source>
        <strain evidence="1">B73</strain>
    </source>
</reference>
<organism evidence="1">
    <name type="scientific">Zea mays</name>
    <name type="common">Maize</name>
    <dbReference type="NCBI Taxonomy" id="4577"/>
    <lineage>
        <taxon>Eukaryota</taxon>
        <taxon>Viridiplantae</taxon>
        <taxon>Streptophyta</taxon>
        <taxon>Embryophyta</taxon>
        <taxon>Tracheophyta</taxon>
        <taxon>Spermatophyta</taxon>
        <taxon>Magnoliopsida</taxon>
        <taxon>Liliopsida</taxon>
        <taxon>Poales</taxon>
        <taxon>Poaceae</taxon>
        <taxon>PACMAD clade</taxon>
        <taxon>Panicoideae</taxon>
        <taxon>Andropogonodae</taxon>
        <taxon>Andropogoneae</taxon>
        <taxon>Tripsacinae</taxon>
        <taxon>Zea</taxon>
    </lineage>
</organism>
<protein>
    <submittedName>
        <fullName evidence="1">Uncharacterized protein</fullName>
    </submittedName>
</protein>
<dbReference type="AlphaFoldDB" id="C4J224"/>